<comment type="similarity">
    <text evidence="1 6">Belongs to the methyltransferase superfamily. PrmA family.</text>
</comment>
<gene>
    <name evidence="6 7" type="primary">prmA</name>
    <name evidence="7" type="ORF">ANBU17_11530</name>
</gene>
<dbReference type="CDD" id="cd02440">
    <property type="entry name" value="AdoMet_MTases"/>
    <property type="match status" value="1"/>
</dbReference>
<evidence type="ECO:0000256" key="5">
    <source>
        <dbReference type="ARBA" id="ARBA00022691"/>
    </source>
</evidence>
<evidence type="ECO:0000256" key="2">
    <source>
        <dbReference type="ARBA" id="ARBA00022490"/>
    </source>
</evidence>
<keyword evidence="5 6" id="KW-0949">S-adenosyl-L-methionine</keyword>
<keyword evidence="4 6" id="KW-0808">Transferase</keyword>
<evidence type="ECO:0000256" key="1">
    <source>
        <dbReference type="ARBA" id="ARBA00009741"/>
    </source>
</evidence>
<dbReference type="GO" id="GO:0032259">
    <property type="term" value="P:methylation"/>
    <property type="evidence" value="ECO:0007669"/>
    <property type="project" value="UniProtKB-KW"/>
</dbReference>
<comment type="catalytic activity">
    <reaction evidence="6">
        <text>L-lysyl-[protein] + 3 S-adenosyl-L-methionine = N(6),N(6),N(6)-trimethyl-L-lysyl-[protein] + 3 S-adenosyl-L-homocysteine + 3 H(+)</text>
        <dbReference type="Rhea" id="RHEA:54192"/>
        <dbReference type="Rhea" id="RHEA-COMP:9752"/>
        <dbReference type="Rhea" id="RHEA-COMP:13826"/>
        <dbReference type="ChEBI" id="CHEBI:15378"/>
        <dbReference type="ChEBI" id="CHEBI:29969"/>
        <dbReference type="ChEBI" id="CHEBI:57856"/>
        <dbReference type="ChEBI" id="CHEBI:59789"/>
        <dbReference type="ChEBI" id="CHEBI:61961"/>
    </reaction>
</comment>
<dbReference type="GO" id="GO:0005840">
    <property type="term" value="C:ribosome"/>
    <property type="evidence" value="ECO:0007669"/>
    <property type="project" value="UniProtKB-KW"/>
</dbReference>
<dbReference type="PANTHER" id="PTHR43648">
    <property type="entry name" value="ELECTRON TRANSFER FLAVOPROTEIN BETA SUBUNIT LYSINE METHYLTRANSFERASE"/>
    <property type="match status" value="1"/>
</dbReference>
<dbReference type="Gene3D" id="3.40.50.150">
    <property type="entry name" value="Vaccinia Virus protein VP39"/>
    <property type="match status" value="1"/>
</dbReference>
<dbReference type="Proteomes" id="UP000613208">
    <property type="component" value="Unassembled WGS sequence"/>
</dbReference>
<dbReference type="PIRSF" id="PIRSF000401">
    <property type="entry name" value="RPL11_MTase"/>
    <property type="match status" value="1"/>
</dbReference>
<evidence type="ECO:0000256" key="4">
    <source>
        <dbReference type="ARBA" id="ARBA00022679"/>
    </source>
</evidence>
<keyword evidence="7" id="KW-0689">Ribosomal protein</keyword>
<accession>A0A916Q909</accession>
<name>A0A916Q909_9FIRM</name>
<keyword evidence="7" id="KW-0687">Ribonucleoprotein</keyword>
<keyword evidence="3 6" id="KW-0489">Methyltransferase</keyword>
<dbReference type="InterPro" id="IPR029063">
    <property type="entry name" value="SAM-dependent_MTases_sf"/>
</dbReference>
<dbReference type="RefSeq" id="WP_201310523.1">
    <property type="nucleotide sequence ID" value="NZ_BLYI01000027.1"/>
</dbReference>
<dbReference type="GO" id="GO:0005737">
    <property type="term" value="C:cytoplasm"/>
    <property type="evidence" value="ECO:0007669"/>
    <property type="project" value="UniProtKB-SubCell"/>
</dbReference>
<evidence type="ECO:0000256" key="3">
    <source>
        <dbReference type="ARBA" id="ARBA00022603"/>
    </source>
</evidence>
<feature type="binding site" evidence="6">
    <location>
        <position position="204"/>
    </location>
    <ligand>
        <name>S-adenosyl-L-methionine</name>
        <dbReference type="ChEBI" id="CHEBI:59789"/>
    </ligand>
</feature>
<dbReference type="EC" id="2.1.1.-" evidence="6"/>
<protein>
    <recommendedName>
        <fullName evidence="6">Ribosomal protein L11 methyltransferase</fullName>
        <shortName evidence="6">L11 Mtase</shortName>
        <ecNumber evidence="6">2.1.1.-</ecNumber>
    </recommendedName>
</protein>
<proteinExistence type="inferred from homology"/>
<evidence type="ECO:0000313" key="7">
    <source>
        <dbReference type="EMBL" id="GFO84806.1"/>
    </source>
</evidence>
<dbReference type="HAMAP" id="MF_00735">
    <property type="entry name" value="Methyltr_PrmA"/>
    <property type="match status" value="1"/>
</dbReference>
<dbReference type="NCBIfam" id="TIGR00406">
    <property type="entry name" value="prmA"/>
    <property type="match status" value="1"/>
</dbReference>
<dbReference type="InterPro" id="IPR050078">
    <property type="entry name" value="Ribosomal_L11_MeTrfase_PrmA"/>
</dbReference>
<feature type="binding site" evidence="6">
    <location>
        <position position="161"/>
    </location>
    <ligand>
        <name>S-adenosyl-L-methionine</name>
        <dbReference type="ChEBI" id="CHEBI:59789"/>
    </ligand>
</feature>
<comment type="caution">
    <text evidence="7">The sequence shown here is derived from an EMBL/GenBank/DDBJ whole genome shotgun (WGS) entry which is preliminary data.</text>
</comment>
<comment type="function">
    <text evidence="6">Methylates ribosomal protein L11.</text>
</comment>
<keyword evidence="2 6" id="KW-0963">Cytoplasm</keyword>
<dbReference type="PANTHER" id="PTHR43648:SF1">
    <property type="entry name" value="ELECTRON TRANSFER FLAVOPROTEIN BETA SUBUNIT LYSINE METHYLTRANSFERASE"/>
    <property type="match status" value="1"/>
</dbReference>
<dbReference type="GO" id="GO:0008276">
    <property type="term" value="F:protein methyltransferase activity"/>
    <property type="evidence" value="ECO:0007669"/>
    <property type="project" value="UniProtKB-UniRule"/>
</dbReference>
<reference evidence="7" key="1">
    <citation type="submission" date="2020-06" db="EMBL/GenBank/DDBJ databases">
        <title>Characterization of fructooligosaccharide metabolism and fructooligosaccharide-degrading enzymes in human commensal butyrate producers.</title>
        <authorList>
            <person name="Tanno H."/>
            <person name="Fujii T."/>
            <person name="Hirano K."/>
            <person name="Maeno S."/>
            <person name="Tonozuka T."/>
            <person name="Sakamoto M."/>
            <person name="Ohkuma M."/>
            <person name="Tochio T."/>
            <person name="Endo A."/>
        </authorList>
    </citation>
    <scope>NUCLEOTIDE SEQUENCE</scope>
    <source>
        <strain evidence="7">JCM 17466</strain>
    </source>
</reference>
<dbReference type="EMBL" id="BLYI01000027">
    <property type="protein sequence ID" value="GFO84806.1"/>
    <property type="molecule type" value="Genomic_DNA"/>
</dbReference>
<keyword evidence="8" id="KW-1185">Reference proteome</keyword>
<organism evidence="7 8">
    <name type="scientific">Anaerostipes butyraticus</name>
    <dbReference type="NCBI Taxonomy" id="645466"/>
    <lineage>
        <taxon>Bacteria</taxon>
        <taxon>Bacillati</taxon>
        <taxon>Bacillota</taxon>
        <taxon>Clostridia</taxon>
        <taxon>Lachnospirales</taxon>
        <taxon>Lachnospiraceae</taxon>
        <taxon>Anaerostipes</taxon>
    </lineage>
</organism>
<dbReference type="SUPFAM" id="SSF53335">
    <property type="entry name" value="S-adenosyl-L-methionine-dependent methyltransferases"/>
    <property type="match status" value="1"/>
</dbReference>
<comment type="subcellular location">
    <subcellularLocation>
        <location evidence="6">Cytoplasm</location>
    </subcellularLocation>
</comment>
<feature type="binding site" evidence="6">
    <location>
        <position position="255"/>
    </location>
    <ligand>
        <name>S-adenosyl-L-methionine</name>
        <dbReference type="ChEBI" id="CHEBI:59789"/>
    </ligand>
</feature>
<dbReference type="Pfam" id="PF06325">
    <property type="entry name" value="PrmA"/>
    <property type="match status" value="1"/>
</dbReference>
<feature type="binding site" evidence="6">
    <location>
        <position position="182"/>
    </location>
    <ligand>
        <name>S-adenosyl-L-methionine</name>
        <dbReference type="ChEBI" id="CHEBI:59789"/>
    </ligand>
</feature>
<sequence>MGWNKITIHTVTTAEDMISYELTELGAAGVEVEDHVPLTEEEMKVMYVDLLPDEIAPDDGTAKIHCYFDEEENLEDITWKIQEMLHRLSQFMEIGEGTISFDKTKEEDWVNNWKKYFKPIQLDEQIVIKPTWETLENPKKDTIVIEIDPGTAFGTGSHETTKLCIEGMKPYIKPGSRMLDVGCGSGILSIIGLKLGASHAVLTDIDPNAIAAAKENFEVNHISEDQYEVYQGNILEDQEFARMIGKERYPLVVANILADVLLPLIEIADQFMTEDGVFVLSGIIDTKEQEIAEKLKNYGFDILETRRMKDWVSITAGKRK</sequence>
<dbReference type="InterPro" id="IPR004498">
    <property type="entry name" value="Ribosomal_PrmA_MeTrfase"/>
</dbReference>
<dbReference type="AlphaFoldDB" id="A0A916Q909"/>
<evidence type="ECO:0000256" key="6">
    <source>
        <dbReference type="HAMAP-Rule" id="MF_00735"/>
    </source>
</evidence>
<evidence type="ECO:0000313" key="8">
    <source>
        <dbReference type="Proteomes" id="UP000613208"/>
    </source>
</evidence>